<protein>
    <submittedName>
        <fullName evidence="2">Glutathione S-transferase-related protein</fullName>
    </submittedName>
</protein>
<dbReference type="GO" id="GO:0016740">
    <property type="term" value="F:transferase activity"/>
    <property type="evidence" value="ECO:0007669"/>
    <property type="project" value="UniProtKB-KW"/>
</dbReference>
<dbReference type="AlphaFoldDB" id="A0A075I552"/>
<dbReference type="InterPro" id="IPR036249">
    <property type="entry name" value="Thioredoxin-like_sf"/>
</dbReference>
<keyword evidence="2" id="KW-0808">Transferase</keyword>
<evidence type="ECO:0000259" key="1">
    <source>
        <dbReference type="Pfam" id="PF13409"/>
    </source>
</evidence>
<dbReference type="SUPFAM" id="SSF52833">
    <property type="entry name" value="Thioredoxin-like"/>
    <property type="match status" value="1"/>
</dbReference>
<sequence>MRARMSIVRSGFQVEHREVILRDRPAHMMKISPKGTVPVLFLPDGTVIEESLEIMEHVLPWDLTQYEGEWVRRNDVEFKFHLDRYKYPNRYDDIDELEHRAAACKFIESLEGDIPDGNLSDAIFPFVRQFANHNREWFDGQNWPNVHQWLAANLESEEFSECMTKHKQWVPDY</sequence>
<dbReference type="InterPro" id="IPR036282">
    <property type="entry name" value="Glutathione-S-Trfase_C_sf"/>
</dbReference>
<evidence type="ECO:0000313" key="2">
    <source>
        <dbReference type="EMBL" id="AIF21912.1"/>
    </source>
</evidence>
<dbReference type="SUPFAM" id="SSF47616">
    <property type="entry name" value="GST C-terminal domain-like"/>
    <property type="match status" value="1"/>
</dbReference>
<organism evidence="2">
    <name type="scientific">uncultured marine group II/III euryarchaeote SAT1000_06_E06</name>
    <dbReference type="NCBI Taxonomy" id="1456554"/>
    <lineage>
        <taxon>Archaea</taxon>
        <taxon>Methanobacteriati</taxon>
        <taxon>Methanobacteriota</taxon>
        <taxon>environmental samples</taxon>
    </lineage>
</organism>
<accession>A0A075I552</accession>
<dbReference type="Pfam" id="PF13409">
    <property type="entry name" value="GST_N_2"/>
    <property type="match status" value="1"/>
</dbReference>
<feature type="domain" description="GST N-terminal" evidence="1">
    <location>
        <begin position="4"/>
        <end position="57"/>
    </location>
</feature>
<dbReference type="Gene3D" id="3.40.30.10">
    <property type="entry name" value="Glutaredoxin"/>
    <property type="match status" value="1"/>
</dbReference>
<proteinExistence type="predicted"/>
<dbReference type="EMBL" id="KF901200">
    <property type="protein sequence ID" value="AIF21912.1"/>
    <property type="molecule type" value="Genomic_DNA"/>
</dbReference>
<name>A0A075I552_9EURY</name>
<reference evidence="2" key="1">
    <citation type="journal article" date="2014" name="Genome Biol. Evol.">
        <title>Pangenome evidence for extensive interdomain horizontal transfer affecting lineage core and shell genes in uncultured planktonic thaumarchaeota and euryarchaeota.</title>
        <authorList>
            <person name="Deschamps P."/>
            <person name="Zivanovic Y."/>
            <person name="Moreira D."/>
            <person name="Rodriguez-Valera F."/>
            <person name="Lopez-Garcia P."/>
        </authorList>
    </citation>
    <scope>NUCLEOTIDE SEQUENCE</scope>
</reference>
<dbReference type="InterPro" id="IPR004045">
    <property type="entry name" value="Glutathione_S-Trfase_N"/>
</dbReference>